<organism evidence="2 3">
    <name type="scientific">Shouchella lehensis</name>
    <dbReference type="NCBI Taxonomy" id="300825"/>
    <lineage>
        <taxon>Bacteria</taxon>
        <taxon>Bacillati</taxon>
        <taxon>Bacillota</taxon>
        <taxon>Bacilli</taxon>
        <taxon>Bacillales</taxon>
        <taxon>Bacillaceae</taxon>
        <taxon>Shouchella</taxon>
    </lineage>
</organism>
<comment type="caution">
    <text evidence="2">The sequence shown here is derived from an EMBL/GenBank/DDBJ whole genome shotgun (WGS) entry which is preliminary data.</text>
</comment>
<protein>
    <submittedName>
        <fullName evidence="2">HD domain-containing protein</fullName>
    </submittedName>
</protein>
<evidence type="ECO:0000313" key="3">
    <source>
        <dbReference type="Proteomes" id="UP000298210"/>
    </source>
</evidence>
<evidence type="ECO:0000313" key="2">
    <source>
        <dbReference type="EMBL" id="TES47785.1"/>
    </source>
</evidence>
<accession>A0A4Y7WI41</accession>
<dbReference type="CDD" id="cd00077">
    <property type="entry name" value="HDc"/>
    <property type="match status" value="1"/>
</dbReference>
<dbReference type="EMBL" id="SNUX01000003">
    <property type="protein sequence ID" value="TES47785.1"/>
    <property type="molecule type" value="Genomic_DNA"/>
</dbReference>
<dbReference type="SUPFAM" id="SSF109604">
    <property type="entry name" value="HD-domain/PDEase-like"/>
    <property type="match status" value="1"/>
</dbReference>
<name>A0A4Y7WI41_9BACI</name>
<dbReference type="InterPro" id="IPR050135">
    <property type="entry name" value="dGTPase-like"/>
</dbReference>
<dbReference type="AlphaFoldDB" id="A0A4Y7WI41"/>
<proteinExistence type="predicted"/>
<dbReference type="Proteomes" id="UP000298210">
    <property type="component" value="Unassembled WGS sequence"/>
</dbReference>
<dbReference type="GO" id="GO:0008832">
    <property type="term" value="F:dGTPase activity"/>
    <property type="evidence" value="ECO:0007669"/>
    <property type="project" value="TreeGrafter"/>
</dbReference>
<dbReference type="GO" id="GO:0006203">
    <property type="term" value="P:dGTP catabolic process"/>
    <property type="evidence" value="ECO:0007669"/>
    <property type="project" value="TreeGrafter"/>
</dbReference>
<gene>
    <name evidence="2" type="ORF">E2L03_11515</name>
</gene>
<dbReference type="FunFam" id="1.10.3210.10:FF:000026">
    <property type="entry name" value="Metal-dependent phosphohydrolase"/>
    <property type="match status" value="1"/>
</dbReference>
<dbReference type="InterPro" id="IPR006674">
    <property type="entry name" value="HD_domain"/>
</dbReference>
<dbReference type="SMART" id="SM00471">
    <property type="entry name" value="HDc"/>
    <property type="match status" value="1"/>
</dbReference>
<evidence type="ECO:0000259" key="1">
    <source>
        <dbReference type="SMART" id="SM00471"/>
    </source>
</evidence>
<dbReference type="PANTHER" id="PTHR11373:SF41">
    <property type="entry name" value="METAL-DEPENDENT PHOSPHOHYDROLASE"/>
    <property type="match status" value="1"/>
</dbReference>
<reference evidence="2 3" key="1">
    <citation type="submission" date="2019-03" db="EMBL/GenBank/DDBJ databases">
        <authorList>
            <person name="Liu G."/>
        </authorList>
    </citation>
    <scope>NUCLEOTIDE SEQUENCE [LARGE SCALE GENOMIC DNA]</scope>
    <source>
        <strain evidence="2 3">DSM 19099</strain>
    </source>
</reference>
<feature type="domain" description="HD/PDEase" evidence="1">
    <location>
        <begin position="78"/>
        <end position="193"/>
    </location>
</feature>
<dbReference type="Gene3D" id="1.10.3210.10">
    <property type="entry name" value="Hypothetical protein af1432"/>
    <property type="match status" value="1"/>
</dbReference>
<sequence length="360" mass="40970">MTTIVQLENKRMQDRGSEQISTCVIIEKEEVYFVVITDSLYGTFKLEPVLEALIASPAVQRLKKIHQAGGCFLAKPEWNVTRYEHSIGAMLLVRKLGGGMEEQIAALLHDLSHTAFSHVIDYVLSNKDEDYHESLYERLLIETNIPELIDKAGYNAKSILFSTKEWSLLDRDLPHLCVDRIDYTLRDLYSYGWLSLGHAHGFLNQLVVVDGYLVCEELRWAEWFASMYFKETIEFFLHPTNVFANQQLAHILSVSLEAGVLSLDDFVETDFDVLKKLQMSQNKTIQTLLTAFEKPLSPSDFQLREKHIQLKIRVIDPDVRLGARCLPASTQSTVMKDLFIQTKKAATTGAIVTIAERGVK</sequence>
<dbReference type="PANTHER" id="PTHR11373">
    <property type="entry name" value="DEOXYNUCLEOSIDE TRIPHOSPHATE TRIPHOSPHOHYDROLASE"/>
    <property type="match status" value="1"/>
</dbReference>
<dbReference type="Pfam" id="PF01966">
    <property type="entry name" value="HD"/>
    <property type="match status" value="1"/>
</dbReference>
<dbReference type="InterPro" id="IPR003607">
    <property type="entry name" value="HD/PDEase_dom"/>
</dbReference>